<dbReference type="SMART" id="SM00367">
    <property type="entry name" value="LRR_CC"/>
    <property type="match status" value="4"/>
</dbReference>
<gene>
    <name evidence="1" type="primary">Skp2</name>
    <name evidence="1" type="ORF">FJT64_026476</name>
</gene>
<keyword evidence="2" id="KW-1185">Reference proteome</keyword>
<keyword evidence="1" id="KW-0418">Kinase</keyword>
<dbReference type="InterPro" id="IPR006553">
    <property type="entry name" value="Leu-rich_rpt_Cys-con_subtyp"/>
</dbReference>
<dbReference type="GO" id="GO:0019005">
    <property type="term" value="C:SCF ubiquitin ligase complex"/>
    <property type="evidence" value="ECO:0007669"/>
    <property type="project" value="TreeGrafter"/>
</dbReference>
<organism evidence="1 2">
    <name type="scientific">Amphibalanus amphitrite</name>
    <name type="common">Striped barnacle</name>
    <name type="synonym">Balanus amphitrite</name>
    <dbReference type="NCBI Taxonomy" id="1232801"/>
    <lineage>
        <taxon>Eukaryota</taxon>
        <taxon>Metazoa</taxon>
        <taxon>Ecdysozoa</taxon>
        <taxon>Arthropoda</taxon>
        <taxon>Crustacea</taxon>
        <taxon>Multicrustacea</taxon>
        <taxon>Cirripedia</taxon>
        <taxon>Thoracica</taxon>
        <taxon>Thoracicalcarea</taxon>
        <taxon>Balanomorpha</taxon>
        <taxon>Balanoidea</taxon>
        <taxon>Balanidae</taxon>
        <taxon>Amphibalaninae</taxon>
        <taxon>Amphibalanus</taxon>
    </lineage>
</organism>
<comment type="caution">
    <text evidence="1">The sequence shown here is derived from an EMBL/GenBank/DDBJ whole genome shotgun (WGS) entry which is preliminary data.</text>
</comment>
<dbReference type="InterPro" id="IPR001611">
    <property type="entry name" value="Leu-rich_rpt"/>
</dbReference>
<accession>A0A6A4W7D8</accession>
<evidence type="ECO:0000313" key="1">
    <source>
        <dbReference type="EMBL" id="KAF0301159.1"/>
    </source>
</evidence>
<dbReference type="Gene3D" id="3.80.10.10">
    <property type="entry name" value="Ribonuclease Inhibitor"/>
    <property type="match status" value="1"/>
</dbReference>
<proteinExistence type="predicted"/>
<dbReference type="GO" id="GO:0016301">
    <property type="term" value="F:kinase activity"/>
    <property type="evidence" value="ECO:0007669"/>
    <property type="project" value="UniProtKB-KW"/>
</dbReference>
<dbReference type="GO" id="GO:0031146">
    <property type="term" value="P:SCF-dependent proteasomal ubiquitin-dependent protein catabolic process"/>
    <property type="evidence" value="ECO:0007669"/>
    <property type="project" value="TreeGrafter"/>
</dbReference>
<dbReference type="Proteomes" id="UP000440578">
    <property type="component" value="Unassembled WGS sequence"/>
</dbReference>
<dbReference type="OrthoDB" id="2095648at2759"/>
<sequence>MCELRHSRIEQLLAACRSLQKLSLERCDVTDRACAAIGANRGLTALNLALATGLTDVGLGSILASCTRLSELNLGWTDLSGAALSKLAATAPLSLTKLNLTGCKDELTDAHVQQLLRRIGSRLRVLDPQ</sequence>
<dbReference type="EMBL" id="VIIS01001193">
    <property type="protein sequence ID" value="KAF0301159.1"/>
    <property type="molecule type" value="Genomic_DNA"/>
</dbReference>
<dbReference type="Pfam" id="PF13516">
    <property type="entry name" value="LRR_6"/>
    <property type="match status" value="2"/>
</dbReference>
<dbReference type="SUPFAM" id="SSF52047">
    <property type="entry name" value="RNI-like"/>
    <property type="match status" value="1"/>
</dbReference>
<protein>
    <submittedName>
        <fullName evidence="1">S-phase kinase-associated protein 2</fullName>
    </submittedName>
</protein>
<reference evidence="1 2" key="1">
    <citation type="submission" date="2019-07" db="EMBL/GenBank/DDBJ databases">
        <title>Draft genome assembly of a fouling barnacle, Amphibalanus amphitrite (Darwin, 1854): The first reference genome for Thecostraca.</title>
        <authorList>
            <person name="Kim W."/>
        </authorList>
    </citation>
    <scope>NUCLEOTIDE SEQUENCE [LARGE SCALE GENOMIC DNA]</scope>
    <source>
        <strain evidence="1">SNU_AA5</strain>
        <tissue evidence="1">Soma without cirri and trophi</tissue>
    </source>
</reference>
<keyword evidence="1" id="KW-0808">Transferase</keyword>
<dbReference type="AlphaFoldDB" id="A0A6A4W7D8"/>
<dbReference type="InterPro" id="IPR032675">
    <property type="entry name" value="LRR_dom_sf"/>
</dbReference>
<evidence type="ECO:0000313" key="2">
    <source>
        <dbReference type="Proteomes" id="UP000440578"/>
    </source>
</evidence>
<dbReference type="PANTHER" id="PTHR13318:SF190">
    <property type="entry name" value="PARTNER OF PAIRED, ISOFORM B"/>
    <property type="match status" value="1"/>
</dbReference>
<dbReference type="PANTHER" id="PTHR13318">
    <property type="entry name" value="PARTNER OF PAIRED, ISOFORM B-RELATED"/>
    <property type="match status" value="1"/>
</dbReference>
<name>A0A6A4W7D8_AMPAM</name>